<dbReference type="Gene3D" id="3.30.65.10">
    <property type="entry name" value="Bacterial Topoisomerase I, domain 1"/>
    <property type="match status" value="1"/>
</dbReference>
<protein>
    <submittedName>
        <fullName evidence="4">Topoisomerase DNA-binding C4 zinc finger domain-containing protein</fullName>
    </submittedName>
</protein>
<dbReference type="EMBL" id="JBHSXL010000009">
    <property type="protein sequence ID" value="MFC6893212.1"/>
    <property type="molecule type" value="Genomic_DNA"/>
</dbReference>
<evidence type="ECO:0000259" key="3">
    <source>
        <dbReference type="Pfam" id="PF21003"/>
    </source>
</evidence>
<dbReference type="RefSeq" id="WP_379744531.1">
    <property type="nucleotide sequence ID" value="NZ_JBHSVN010000001.1"/>
</dbReference>
<evidence type="ECO:0000313" key="5">
    <source>
        <dbReference type="Proteomes" id="UP001596296"/>
    </source>
</evidence>
<dbReference type="Gene3D" id="2.70.180.20">
    <property type="match status" value="1"/>
</dbReference>
<name>A0ABD5UYI2_9EURY</name>
<reference evidence="4 5" key="1">
    <citation type="journal article" date="2019" name="Int. J. Syst. Evol. Microbiol.">
        <title>The Global Catalogue of Microorganisms (GCM) 10K type strain sequencing project: providing services to taxonomists for standard genome sequencing and annotation.</title>
        <authorList>
            <consortium name="The Broad Institute Genomics Platform"/>
            <consortium name="The Broad Institute Genome Sequencing Center for Infectious Disease"/>
            <person name="Wu L."/>
            <person name="Ma J."/>
        </authorList>
    </citation>
    <scope>NUCLEOTIDE SEQUENCE [LARGE SCALE GENOMIC DNA]</scope>
    <source>
        <strain evidence="4 5">SKJ47</strain>
    </source>
</reference>
<feature type="region of interest" description="Disordered" evidence="1">
    <location>
        <begin position="244"/>
        <end position="278"/>
    </location>
</feature>
<keyword evidence="5" id="KW-1185">Reference proteome</keyword>
<organism evidence="4 5">
    <name type="scientific">Halopenitus salinus</name>
    <dbReference type="NCBI Taxonomy" id="1198295"/>
    <lineage>
        <taxon>Archaea</taxon>
        <taxon>Methanobacteriati</taxon>
        <taxon>Methanobacteriota</taxon>
        <taxon>Stenosarchaea group</taxon>
        <taxon>Halobacteria</taxon>
        <taxon>Halobacteriales</taxon>
        <taxon>Haloferacaceae</taxon>
        <taxon>Halopenitus</taxon>
    </lineage>
</organism>
<evidence type="ECO:0000259" key="2">
    <source>
        <dbReference type="Pfam" id="PF01396"/>
    </source>
</evidence>
<dbReference type="Proteomes" id="UP001596296">
    <property type="component" value="Unassembled WGS sequence"/>
</dbReference>
<dbReference type="AlphaFoldDB" id="A0ABD5UYI2"/>
<dbReference type="SUPFAM" id="SSF57783">
    <property type="entry name" value="Zinc beta-ribbon"/>
    <property type="match status" value="1"/>
</dbReference>
<dbReference type="InterPro" id="IPR013498">
    <property type="entry name" value="Topo_IA_Znf"/>
</dbReference>
<accession>A0ABD5UYI2</accession>
<sequence>MPSRLRVLAGDCTTTFEGTREETTRGRVLVVVKPDNTTLVHDADGYRPVAWLTRPESVTVESDSSGFTVTARDGDRTLRVVANEVAAVRDVPVTTAGTPVGDCPDCASPLMRSAGTVSCTGCGSRYGLPRDATVTERTCGDCGLPLLRVERGEVLSVCLDVYCDSLADAVAERFDRVWSCPDCGSDLRVQQATGRVFLGCGEYPDCDTTFSFPSGVVVDDCPCGLPVFETPDARRCLDGTCDRWRGGDSRSSRDSRPSDAAGRTDDDHRPVSNHDTRP</sequence>
<evidence type="ECO:0000256" key="1">
    <source>
        <dbReference type="SAM" id="MobiDB-lite"/>
    </source>
</evidence>
<dbReference type="GO" id="GO:0003677">
    <property type="term" value="F:DNA binding"/>
    <property type="evidence" value="ECO:0007669"/>
    <property type="project" value="UniProtKB-KW"/>
</dbReference>
<dbReference type="InterPro" id="IPR048302">
    <property type="entry name" value="NucS_N"/>
</dbReference>
<proteinExistence type="predicted"/>
<feature type="domain" description="Endonuclease NucS N-terminal PH-like" evidence="3">
    <location>
        <begin position="3"/>
        <end position="87"/>
    </location>
</feature>
<dbReference type="Pfam" id="PF21003">
    <property type="entry name" value="NucS_N"/>
    <property type="match status" value="1"/>
</dbReference>
<comment type="caution">
    <text evidence="4">The sequence shown here is derived from an EMBL/GenBank/DDBJ whole genome shotgun (WGS) entry which is preliminary data.</text>
</comment>
<gene>
    <name evidence="4" type="ORF">ACFQE9_11450</name>
</gene>
<feature type="domain" description="DNA topoisomerase type IA zn finger" evidence="2">
    <location>
        <begin position="179"/>
        <end position="213"/>
    </location>
</feature>
<dbReference type="InterPro" id="IPR049173">
    <property type="entry name" value="NucS_N_sf"/>
</dbReference>
<keyword evidence="4" id="KW-0238">DNA-binding</keyword>
<dbReference type="Pfam" id="PF01396">
    <property type="entry name" value="Zn_ribbon_Top1"/>
    <property type="match status" value="1"/>
</dbReference>
<evidence type="ECO:0000313" key="4">
    <source>
        <dbReference type="EMBL" id="MFC6893212.1"/>
    </source>
</evidence>